<name>A0A3M7S0V6_BRAPC</name>
<sequence>MVILDDVFLAFKHLHQAFKIGISYCCAKVIHSSLASSFFTKFEIRTVICVVDAYLTNSLVSKIFSEKPEWSNILAFKTISDYLIGSCRLCDQVKKIAVINWAEDFTKFYDNSRVVNRNFLFRKNFAKPLCNRTQDLGSISFRFFWLKDVGVSILNFNLEIEICLQCV</sequence>
<evidence type="ECO:0000313" key="2">
    <source>
        <dbReference type="Proteomes" id="UP000276133"/>
    </source>
</evidence>
<keyword evidence="2" id="KW-1185">Reference proteome</keyword>
<protein>
    <submittedName>
        <fullName evidence="1">Uncharacterized protein</fullName>
    </submittedName>
</protein>
<reference evidence="1 2" key="1">
    <citation type="journal article" date="2018" name="Sci. Rep.">
        <title>Genomic signatures of local adaptation to the degree of environmental predictability in rotifers.</title>
        <authorList>
            <person name="Franch-Gras L."/>
            <person name="Hahn C."/>
            <person name="Garcia-Roger E.M."/>
            <person name="Carmona M.J."/>
            <person name="Serra M."/>
            <person name="Gomez A."/>
        </authorList>
    </citation>
    <scope>NUCLEOTIDE SEQUENCE [LARGE SCALE GENOMIC DNA]</scope>
    <source>
        <strain evidence="1">HYR1</strain>
    </source>
</reference>
<dbReference type="Proteomes" id="UP000276133">
    <property type="component" value="Unassembled WGS sequence"/>
</dbReference>
<dbReference type="EMBL" id="REGN01002222">
    <property type="protein sequence ID" value="RNA29453.1"/>
    <property type="molecule type" value="Genomic_DNA"/>
</dbReference>
<proteinExistence type="predicted"/>
<evidence type="ECO:0000313" key="1">
    <source>
        <dbReference type="EMBL" id="RNA29453.1"/>
    </source>
</evidence>
<comment type="caution">
    <text evidence="1">The sequence shown here is derived from an EMBL/GenBank/DDBJ whole genome shotgun (WGS) entry which is preliminary data.</text>
</comment>
<dbReference type="AlphaFoldDB" id="A0A3M7S0V6"/>
<gene>
    <name evidence="1" type="ORF">BpHYR1_004932</name>
</gene>
<organism evidence="1 2">
    <name type="scientific">Brachionus plicatilis</name>
    <name type="common">Marine rotifer</name>
    <name type="synonym">Brachionus muelleri</name>
    <dbReference type="NCBI Taxonomy" id="10195"/>
    <lineage>
        <taxon>Eukaryota</taxon>
        <taxon>Metazoa</taxon>
        <taxon>Spiralia</taxon>
        <taxon>Gnathifera</taxon>
        <taxon>Rotifera</taxon>
        <taxon>Eurotatoria</taxon>
        <taxon>Monogononta</taxon>
        <taxon>Pseudotrocha</taxon>
        <taxon>Ploima</taxon>
        <taxon>Brachionidae</taxon>
        <taxon>Brachionus</taxon>
    </lineage>
</organism>
<accession>A0A3M7S0V6</accession>